<evidence type="ECO:0000256" key="2">
    <source>
        <dbReference type="ARBA" id="ARBA00023186"/>
    </source>
</evidence>
<gene>
    <name evidence="3" type="ORF">CQ13_04595</name>
</gene>
<sequence>MQPEHAVDGVHFGWLDQFRVRAQVGTISADGDAEIGKFLADAMKKVGNEGVITVEEAKSLETELDVVEGMQFDRGYISPYFVT</sequence>
<feature type="non-terminal residue" evidence="3">
    <location>
        <position position="83"/>
    </location>
</feature>
<evidence type="ECO:0000313" key="4">
    <source>
        <dbReference type="Proteomes" id="UP000052023"/>
    </source>
</evidence>
<dbReference type="EMBL" id="LLYA01000112">
    <property type="protein sequence ID" value="KRR27661.1"/>
    <property type="molecule type" value="Genomic_DNA"/>
</dbReference>
<dbReference type="SUPFAM" id="SSF54849">
    <property type="entry name" value="GroEL-intermediate domain like"/>
    <property type="match status" value="1"/>
</dbReference>
<dbReference type="InterPro" id="IPR027409">
    <property type="entry name" value="GroEL-like_apical_dom_sf"/>
</dbReference>
<reference evidence="3 4" key="1">
    <citation type="submission" date="2014-03" db="EMBL/GenBank/DDBJ databases">
        <title>Bradyrhizobium valentinum sp. nov., isolated from effective nodules of Lupinus mariae-josephae, a lupine endemic of basic-lime soils in Eastern Spain.</title>
        <authorList>
            <person name="Duran D."/>
            <person name="Rey L."/>
            <person name="Navarro A."/>
            <person name="Busquets A."/>
            <person name="Imperial J."/>
            <person name="Ruiz-Argueso T."/>
        </authorList>
    </citation>
    <scope>NUCLEOTIDE SEQUENCE [LARGE SCALE GENOMIC DNA]</scope>
    <source>
        <strain evidence="3 4">Ro19</strain>
    </source>
</reference>
<comment type="similarity">
    <text evidence="1">Belongs to the chaperonin (HSP60) family.</text>
</comment>
<dbReference type="Gene3D" id="3.30.260.10">
    <property type="entry name" value="TCP-1-like chaperonin intermediate domain"/>
    <property type="match status" value="1"/>
</dbReference>
<organism evidence="3 4">
    <name type="scientific">Bradyrhizobium retamae</name>
    <dbReference type="NCBI Taxonomy" id="1300035"/>
    <lineage>
        <taxon>Bacteria</taxon>
        <taxon>Pseudomonadati</taxon>
        <taxon>Pseudomonadota</taxon>
        <taxon>Alphaproteobacteria</taxon>
        <taxon>Hyphomicrobiales</taxon>
        <taxon>Nitrobacteraceae</taxon>
        <taxon>Bradyrhizobium</taxon>
    </lineage>
</organism>
<protein>
    <submittedName>
        <fullName evidence="3">Uncharacterized protein</fullName>
    </submittedName>
</protein>
<evidence type="ECO:0000313" key="3">
    <source>
        <dbReference type="EMBL" id="KRR27661.1"/>
    </source>
</evidence>
<dbReference type="Gene3D" id="3.50.7.10">
    <property type="entry name" value="GroEL"/>
    <property type="match status" value="1"/>
</dbReference>
<keyword evidence="2" id="KW-0143">Chaperone</keyword>
<proteinExistence type="inferred from homology"/>
<dbReference type="AlphaFoldDB" id="A0A0R3NC93"/>
<dbReference type="GO" id="GO:0042026">
    <property type="term" value="P:protein refolding"/>
    <property type="evidence" value="ECO:0007669"/>
    <property type="project" value="InterPro"/>
</dbReference>
<accession>A0A0R3NC93</accession>
<comment type="caution">
    <text evidence="3">The sequence shown here is derived from an EMBL/GenBank/DDBJ whole genome shotgun (WGS) entry which is preliminary data.</text>
</comment>
<evidence type="ECO:0000256" key="1">
    <source>
        <dbReference type="ARBA" id="ARBA00006607"/>
    </source>
</evidence>
<keyword evidence="4" id="KW-1185">Reference proteome</keyword>
<dbReference type="GO" id="GO:0140662">
    <property type="term" value="F:ATP-dependent protein folding chaperone"/>
    <property type="evidence" value="ECO:0007669"/>
    <property type="project" value="InterPro"/>
</dbReference>
<dbReference type="InterPro" id="IPR027410">
    <property type="entry name" value="TCP-1-like_intermed_sf"/>
</dbReference>
<dbReference type="Proteomes" id="UP000052023">
    <property type="component" value="Unassembled WGS sequence"/>
</dbReference>
<dbReference type="PANTHER" id="PTHR45633">
    <property type="entry name" value="60 KDA HEAT SHOCK PROTEIN, MITOCHONDRIAL"/>
    <property type="match status" value="1"/>
</dbReference>
<name>A0A0R3NC93_9BRAD</name>
<dbReference type="InterPro" id="IPR001844">
    <property type="entry name" value="Cpn60/GroEL"/>
</dbReference>